<accession>A0AA40HAG8</accession>
<dbReference type="AlphaFoldDB" id="A0AA40HAG8"/>
<organism evidence="2 3">
    <name type="scientific">Cnephaeus nilssonii</name>
    <name type="common">Northern bat</name>
    <name type="synonym">Eptesicus nilssonii</name>
    <dbReference type="NCBI Taxonomy" id="3371016"/>
    <lineage>
        <taxon>Eukaryota</taxon>
        <taxon>Metazoa</taxon>
        <taxon>Chordata</taxon>
        <taxon>Craniata</taxon>
        <taxon>Vertebrata</taxon>
        <taxon>Euteleostomi</taxon>
        <taxon>Mammalia</taxon>
        <taxon>Eutheria</taxon>
        <taxon>Laurasiatheria</taxon>
        <taxon>Chiroptera</taxon>
        <taxon>Yangochiroptera</taxon>
        <taxon>Vespertilionidae</taxon>
        <taxon>Cnephaeus</taxon>
    </lineage>
</organism>
<feature type="compositionally biased region" description="Basic and acidic residues" evidence="1">
    <location>
        <begin position="64"/>
        <end position="80"/>
    </location>
</feature>
<feature type="region of interest" description="Disordered" evidence="1">
    <location>
        <begin position="40"/>
        <end position="80"/>
    </location>
</feature>
<keyword evidence="3" id="KW-1185">Reference proteome</keyword>
<feature type="compositionally biased region" description="Basic and acidic residues" evidence="1">
    <location>
        <begin position="40"/>
        <end position="53"/>
    </location>
</feature>
<evidence type="ECO:0000313" key="3">
    <source>
        <dbReference type="Proteomes" id="UP001177744"/>
    </source>
</evidence>
<evidence type="ECO:0000256" key="1">
    <source>
        <dbReference type="SAM" id="MobiDB-lite"/>
    </source>
</evidence>
<comment type="caution">
    <text evidence="2">The sequence shown here is derived from an EMBL/GenBank/DDBJ whole genome shotgun (WGS) entry which is preliminary data.</text>
</comment>
<sequence length="80" mass="9465">MEESKRLDIEFKATFIRFFKNFLGKANKFSEILEDMKKDQLEIKQSSDSKQSTEDEEQEEDEPDNKQPGDHLGHDRAHFC</sequence>
<gene>
    <name evidence="2" type="ORF">QTO34_012959</name>
</gene>
<dbReference type="EMBL" id="JAULJE010000027">
    <property type="protein sequence ID" value="KAK1327670.1"/>
    <property type="molecule type" value="Genomic_DNA"/>
</dbReference>
<dbReference type="Proteomes" id="UP001177744">
    <property type="component" value="Unassembled WGS sequence"/>
</dbReference>
<name>A0AA40HAG8_CNENI</name>
<feature type="compositionally biased region" description="Acidic residues" evidence="1">
    <location>
        <begin position="54"/>
        <end position="63"/>
    </location>
</feature>
<proteinExistence type="predicted"/>
<protein>
    <submittedName>
        <fullName evidence="2">Uncharacterized protein</fullName>
    </submittedName>
</protein>
<reference evidence="2" key="1">
    <citation type="submission" date="2023-06" db="EMBL/GenBank/DDBJ databases">
        <title>Reference genome for the Northern bat (Eptesicus nilssonii), a most northern bat species.</title>
        <authorList>
            <person name="Laine V.N."/>
            <person name="Pulliainen A.T."/>
            <person name="Lilley T.M."/>
        </authorList>
    </citation>
    <scope>NUCLEOTIDE SEQUENCE</scope>
    <source>
        <strain evidence="2">BLF_Eptnil</strain>
        <tissue evidence="2">Kidney</tissue>
    </source>
</reference>
<evidence type="ECO:0000313" key="2">
    <source>
        <dbReference type="EMBL" id="KAK1327670.1"/>
    </source>
</evidence>